<dbReference type="EMBL" id="JAJKFW010000003">
    <property type="protein sequence ID" value="MCC9640858.1"/>
    <property type="molecule type" value="Genomic_DNA"/>
</dbReference>
<gene>
    <name evidence="2" type="ORF">LOC71_01125</name>
</gene>
<sequence>MSLDPQLLTRLSSDPAKRIDEVIAHFRRERQPIELFEALKMKSRLRHGLPMIADPDESLSPANSEADKQRERALEEDLLDACRQAGALLIQEGRIAEGWMYLRPTGDTELARRLLAEVEIDDENYDEMIQVLLHESVDLRRGYSAVLQHQGTCNSITLYDQAIATRSRADRQVAAECLLNSFYDELLSLVQDDFRSRGPDNGVDANTLSADAENLNLGELIAKYKWILGGGGYHLDTTHLSSTVRFATVIDDPGMIDKALQLCQYGRRLPADFQYPGEEPFVNFYPAHAAFFSAVLGQNVDAAVRMFEQKARTVDVNVAGAGAIETYIDLLDRVGRPAEALRAAMELFPDDVPIQRVLPELLAMARRAKDAGDAAALDALEKFCFERGDLLAVAAISGERSA</sequence>
<evidence type="ECO:0000256" key="1">
    <source>
        <dbReference type="SAM" id="MobiDB-lite"/>
    </source>
</evidence>
<feature type="region of interest" description="Disordered" evidence="1">
    <location>
        <begin position="51"/>
        <end position="71"/>
    </location>
</feature>
<reference evidence="2" key="1">
    <citation type="submission" date="2021-11" db="EMBL/GenBank/DDBJ databases">
        <title>Genome sequence.</title>
        <authorList>
            <person name="Sun Q."/>
        </authorList>
    </citation>
    <scope>NUCLEOTIDE SEQUENCE</scope>
    <source>
        <strain evidence="2">JC740</strain>
    </source>
</reference>
<dbReference type="Proteomes" id="UP001430306">
    <property type="component" value="Unassembled WGS sequence"/>
</dbReference>
<protein>
    <submittedName>
        <fullName evidence="2">Uncharacterized protein</fullName>
    </submittedName>
</protein>
<dbReference type="RefSeq" id="WP_230270572.1">
    <property type="nucleotide sequence ID" value="NZ_JAJKFW010000003.1"/>
</dbReference>
<keyword evidence="3" id="KW-1185">Reference proteome</keyword>
<accession>A0ABS8NDE5</accession>
<organism evidence="2 3">
    <name type="scientific">Rhodopirellula halodulae</name>
    <dbReference type="NCBI Taxonomy" id="2894198"/>
    <lineage>
        <taxon>Bacteria</taxon>
        <taxon>Pseudomonadati</taxon>
        <taxon>Planctomycetota</taxon>
        <taxon>Planctomycetia</taxon>
        <taxon>Pirellulales</taxon>
        <taxon>Pirellulaceae</taxon>
        <taxon>Rhodopirellula</taxon>
    </lineage>
</organism>
<evidence type="ECO:0000313" key="3">
    <source>
        <dbReference type="Proteomes" id="UP001430306"/>
    </source>
</evidence>
<name>A0ABS8NDE5_9BACT</name>
<comment type="caution">
    <text evidence="2">The sequence shown here is derived from an EMBL/GenBank/DDBJ whole genome shotgun (WGS) entry which is preliminary data.</text>
</comment>
<proteinExistence type="predicted"/>
<evidence type="ECO:0000313" key="2">
    <source>
        <dbReference type="EMBL" id="MCC9640858.1"/>
    </source>
</evidence>